<evidence type="ECO:0000256" key="1">
    <source>
        <dbReference type="ARBA" id="ARBA00004496"/>
    </source>
</evidence>
<keyword evidence="8" id="KW-1185">Reference proteome</keyword>
<evidence type="ECO:0000313" key="7">
    <source>
        <dbReference type="EMBL" id="GFH17489.1"/>
    </source>
</evidence>
<keyword evidence="3" id="KW-0963">Cytoplasm</keyword>
<organism evidence="7 8">
    <name type="scientific">Haematococcus lacustris</name>
    <name type="common">Green alga</name>
    <name type="synonym">Haematococcus pluvialis</name>
    <dbReference type="NCBI Taxonomy" id="44745"/>
    <lineage>
        <taxon>Eukaryota</taxon>
        <taxon>Viridiplantae</taxon>
        <taxon>Chlorophyta</taxon>
        <taxon>core chlorophytes</taxon>
        <taxon>Chlorophyceae</taxon>
        <taxon>CS clade</taxon>
        <taxon>Chlamydomonadales</taxon>
        <taxon>Haematococcaceae</taxon>
        <taxon>Haematococcus</taxon>
    </lineage>
</organism>
<dbReference type="EMBL" id="BLLF01001155">
    <property type="protein sequence ID" value="GFH17489.1"/>
    <property type="molecule type" value="Genomic_DNA"/>
</dbReference>
<evidence type="ECO:0000256" key="3">
    <source>
        <dbReference type="ARBA" id="ARBA00022490"/>
    </source>
</evidence>
<comment type="subcellular location">
    <subcellularLocation>
        <location evidence="1">Cytoplasm</location>
    </subcellularLocation>
</comment>
<name>A0A699ZDS7_HAELA</name>
<comment type="caution">
    <text evidence="7">The sequence shown here is derived from an EMBL/GenBank/DDBJ whole genome shotgun (WGS) entry which is preliminary data.</text>
</comment>
<proteinExistence type="predicted"/>
<dbReference type="AlphaFoldDB" id="A0A699ZDS7"/>
<dbReference type="Proteomes" id="UP000485058">
    <property type="component" value="Unassembled WGS sequence"/>
</dbReference>
<evidence type="ECO:0000256" key="6">
    <source>
        <dbReference type="SAM" id="MobiDB-lite"/>
    </source>
</evidence>
<dbReference type="InterPro" id="IPR041389">
    <property type="entry name" value="Importin_rep_6"/>
</dbReference>
<dbReference type="InterPro" id="IPR011989">
    <property type="entry name" value="ARM-like"/>
</dbReference>
<dbReference type="PANTHER" id="PTHR10527">
    <property type="entry name" value="IMPORTIN BETA"/>
    <property type="match status" value="1"/>
</dbReference>
<protein>
    <submittedName>
        <fullName evidence="7">Importin N-terminal domain-containing protein</fullName>
    </submittedName>
</protein>
<evidence type="ECO:0000256" key="4">
    <source>
        <dbReference type="ARBA" id="ARBA00022737"/>
    </source>
</evidence>
<dbReference type="Pfam" id="PF18829">
    <property type="entry name" value="Importin_rep_6"/>
    <property type="match status" value="1"/>
</dbReference>
<keyword evidence="4" id="KW-0677">Repeat</keyword>
<keyword evidence="2" id="KW-0813">Transport</keyword>
<evidence type="ECO:0000256" key="5">
    <source>
        <dbReference type="ARBA" id="ARBA00022927"/>
    </source>
</evidence>
<accession>A0A699ZDS7</accession>
<evidence type="ECO:0000256" key="2">
    <source>
        <dbReference type="ARBA" id="ARBA00022448"/>
    </source>
</evidence>
<feature type="compositionally biased region" description="Acidic residues" evidence="6">
    <location>
        <begin position="164"/>
        <end position="179"/>
    </location>
</feature>
<dbReference type="Gene3D" id="1.25.10.10">
    <property type="entry name" value="Leucine-rich Repeat Variant"/>
    <property type="match status" value="1"/>
</dbReference>
<feature type="non-terminal residue" evidence="7">
    <location>
        <position position="1"/>
    </location>
</feature>
<sequence length="452" mass="49650">MGDKMVSIRTSSLEEKATACNMLCCYADELKDGFFPYVKPVADIMVPLLKFWFHEDVRRAAVQTLPELVRALVLCVEKGSYGVDNSLVKQLLDYIWPAMMEALGKEPETDIQATSMDSISEIVELVEPSMLSQEQVSSAFQRFTRILKASEERRTERLKRQSTEDFDEEELEALEQENEAEEELFDQVGSAIGAFLKKFGDAVLPFVESLMVQMGPLLDKSRPAEDRRIAICVVDDLLEHSPAGRAKYFQQVLPVLMEATTDEHADLRQCAVYGLGILAAKAPEAFRPFVPEALQRILHVIGASNAKEEDNQLATDNALSALGKILEFHSDAIDSGAMTQAWLGGLPLLGDVVEAAVQHDLLARLLEARDARLLGTNGASLPRVLGVLVTILGHGTRLVSGDVGKRLALQLHSLQPSAPQDALQTSLSALSDKQRANFNTFMAGNVPDGKDD</sequence>
<dbReference type="InterPro" id="IPR016024">
    <property type="entry name" value="ARM-type_fold"/>
</dbReference>
<dbReference type="GO" id="GO:0005737">
    <property type="term" value="C:cytoplasm"/>
    <property type="evidence" value="ECO:0007669"/>
    <property type="project" value="UniProtKB-SubCell"/>
</dbReference>
<feature type="region of interest" description="Disordered" evidence="6">
    <location>
        <begin position="157"/>
        <end position="179"/>
    </location>
</feature>
<evidence type="ECO:0000313" key="8">
    <source>
        <dbReference type="Proteomes" id="UP000485058"/>
    </source>
</evidence>
<gene>
    <name evidence="7" type="ORF">HaLaN_14138</name>
</gene>
<dbReference type="InterPro" id="IPR040122">
    <property type="entry name" value="Importin_beta"/>
</dbReference>
<dbReference type="SUPFAM" id="SSF48371">
    <property type="entry name" value="ARM repeat"/>
    <property type="match status" value="1"/>
</dbReference>
<dbReference type="GO" id="GO:0006606">
    <property type="term" value="P:protein import into nucleus"/>
    <property type="evidence" value="ECO:0007669"/>
    <property type="project" value="InterPro"/>
</dbReference>
<reference evidence="7 8" key="1">
    <citation type="submission" date="2020-02" db="EMBL/GenBank/DDBJ databases">
        <title>Draft genome sequence of Haematococcus lacustris strain NIES-144.</title>
        <authorList>
            <person name="Morimoto D."/>
            <person name="Nakagawa S."/>
            <person name="Yoshida T."/>
            <person name="Sawayama S."/>
        </authorList>
    </citation>
    <scope>NUCLEOTIDE SEQUENCE [LARGE SCALE GENOMIC DNA]</scope>
    <source>
        <strain evidence="7 8">NIES-144</strain>
    </source>
</reference>
<keyword evidence="5" id="KW-0653">Protein transport</keyword>